<accession>A0ABN1I7I4</accession>
<reference evidence="1 2" key="1">
    <citation type="journal article" date="2019" name="Int. J. Syst. Evol. Microbiol.">
        <title>The Global Catalogue of Microorganisms (GCM) 10K type strain sequencing project: providing services to taxonomists for standard genome sequencing and annotation.</title>
        <authorList>
            <consortium name="The Broad Institute Genomics Platform"/>
            <consortium name="The Broad Institute Genome Sequencing Center for Infectious Disease"/>
            <person name="Wu L."/>
            <person name="Ma J."/>
        </authorList>
    </citation>
    <scope>NUCLEOTIDE SEQUENCE [LARGE SCALE GENOMIC DNA]</scope>
    <source>
        <strain evidence="1 2">JCM 15134</strain>
    </source>
</reference>
<protein>
    <recommendedName>
        <fullName evidence="3">DUF551 domain-containing protein</fullName>
    </recommendedName>
</protein>
<evidence type="ECO:0000313" key="2">
    <source>
        <dbReference type="Proteomes" id="UP001499915"/>
    </source>
</evidence>
<name>A0ABN1I7I4_9GAMM</name>
<dbReference type="Proteomes" id="UP001499915">
    <property type="component" value="Unassembled WGS sequence"/>
</dbReference>
<proteinExistence type="predicted"/>
<dbReference type="RefSeq" id="WP_343806048.1">
    <property type="nucleotide sequence ID" value="NZ_BAAAET010000003.1"/>
</dbReference>
<evidence type="ECO:0008006" key="3">
    <source>
        <dbReference type="Google" id="ProtNLM"/>
    </source>
</evidence>
<sequence length="129" mass="14722">MSNETRHPDIEIYIKSRSLDQIIAWLQTRCDSLKPQHSSGTTHALNAVMDGVKVPVLINEKAVGKAWVSVWFRSDATPWVRDLDCAEEAAKALDTQVRCIVSGWQDGDDPDEWWRIENGNTEKISWRTE</sequence>
<keyword evidence="2" id="KW-1185">Reference proteome</keyword>
<dbReference type="EMBL" id="BAAAET010000003">
    <property type="protein sequence ID" value="GAA0694802.1"/>
    <property type="molecule type" value="Genomic_DNA"/>
</dbReference>
<gene>
    <name evidence="1" type="ORF">GCM10009104_22910</name>
</gene>
<comment type="caution">
    <text evidence="1">The sequence shown here is derived from an EMBL/GenBank/DDBJ whole genome shotgun (WGS) entry which is preliminary data.</text>
</comment>
<organism evidence="1 2">
    <name type="scientific">Marinobacterium maritimum</name>
    <dbReference type="NCBI Taxonomy" id="500162"/>
    <lineage>
        <taxon>Bacteria</taxon>
        <taxon>Pseudomonadati</taxon>
        <taxon>Pseudomonadota</taxon>
        <taxon>Gammaproteobacteria</taxon>
        <taxon>Oceanospirillales</taxon>
        <taxon>Oceanospirillaceae</taxon>
        <taxon>Marinobacterium</taxon>
    </lineage>
</organism>
<evidence type="ECO:0000313" key="1">
    <source>
        <dbReference type="EMBL" id="GAA0694802.1"/>
    </source>
</evidence>